<gene>
    <name evidence="4" type="ORF">UCREL1_7907</name>
</gene>
<dbReference type="OrthoDB" id="167809at2759"/>
<reference evidence="5" key="1">
    <citation type="journal article" date="2013" name="Genome Announc.">
        <title>Draft genome sequence of the grapevine dieback fungus Eutypa lata UCR-EL1.</title>
        <authorList>
            <person name="Blanco-Ulate B."/>
            <person name="Rolshausen P.E."/>
            <person name="Cantu D."/>
        </authorList>
    </citation>
    <scope>NUCLEOTIDE SEQUENCE [LARGE SCALE GENOMIC DNA]</scope>
    <source>
        <strain evidence="5">UCR-EL1</strain>
    </source>
</reference>
<dbReference type="HOGENOM" id="CLU_068979_0_0_1"/>
<proteinExistence type="inferred from homology"/>
<dbReference type="STRING" id="1287681.M7SLS4"/>
<dbReference type="OMA" id="DCCATTT"/>
<evidence type="ECO:0000313" key="4">
    <source>
        <dbReference type="EMBL" id="EMR65117.1"/>
    </source>
</evidence>
<keyword evidence="2 4" id="KW-0378">Hydrolase</keyword>
<accession>M7SLS4</accession>
<dbReference type="PANTHER" id="PTHR43540">
    <property type="entry name" value="PEROXYUREIDOACRYLATE/UREIDOACRYLATE AMIDOHYDROLASE-RELATED"/>
    <property type="match status" value="1"/>
</dbReference>
<organism evidence="4 5">
    <name type="scientific">Eutypa lata (strain UCR-EL1)</name>
    <name type="common">Grapevine dieback disease fungus</name>
    <name type="synonym">Eutypa armeniacae</name>
    <dbReference type="NCBI Taxonomy" id="1287681"/>
    <lineage>
        <taxon>Eukaryota</taxon>
        <taxon>Fungi</taxon>
        <taxon>Dikarya</taxon>
        <taxon>Ascomycota</taxon>
        <taxon>Pezizomycotina</taxon>
        <taxon>Sordariomycetes</taxon>
        <taxon>Xylariomycetidae</taxon>
        <taxon>Xylariales</taxon>
        <taxon>Diatrypaceae</taxon>
        <taxon>Eutypa</taxon>
    </lineage>
</organism>
<dbReference type="Proteomes" id="UP000012174">
    <property type="component" value="Unassembled WGS sequence"/>
</dbReference>
<keyword evidence="5" id="KW-1185">Reference proteome</keyword>
<dbReference type="SUPFAM" id="SSF52499">
    <property type="entry name" value="Isochorismatase-like hydrolases"/>
    <property type="match status" value="1"/>
</dbReference>
<evidence type="ECO:0000256" key="1">
    <source>
        <dbReference type="ARBA" id="ARBA00006336"/>
    </source>
</evidence>
<evidence type="ECO:0000256" key="2">
    <source>
        <dbReference type="ARBA" id="ARBA00022801"/>
    </source>
</evidence>
<dbReference type="InterPro" id="IPR050272">
    <property type="entry name" value="Isochorismatase-like_hydrls"/>
</dbReference>
<dbReference type="AlphaFoldDB" id="M7SLS4"/>
<dbReference type="CDD" id="cd00431">
    <property type="entry name" value="cysteine_hydrolases"/>
    <property type="match status" value="1"/>
</dbReference>
<dbReference type="KEGG" id="ela:UCREL1_7907"/>
<dbReference type="GO" id="GO:0016787">
    <property type="term" value="F:hydrolase activity"/>
    <property type="evidence" value="ECO:0007669"/>
    <property type="project" value="UniProtKB-KW"/>
</dbReference>
<comment type="similarity">
    <text evidence="1">Belongs to the isochorismatase family.</text>
</comment>
<dbReference type="Gene3D" id="3.40.50.850">
    <property type="entry name" value="Isochorismatase-like"/>
    <property type="match status" value="1"/>
</dbReference>
<feature type="domain" description="Isochorismatase-like" evidence="3">
    <location>
        <begin position="60"/>
        <end position="259"/>
    </location>
</feature>
<protein>
    <submittedName>
        <fullName evidence="4">Putative isochorismatase hydrolase protein</fullName>
    </submittedName>
</protein>
<evidence type="ECO:0000259" key="3">
    <source>
        <dbReference type="Pfam" id="PF00857"/>
    </source>
</evidence>
<dbReference type="Pfam" id="PF00857">
    <property type="entry name" value="Isochorismatase"/>
    <property type="match status" value="1"/>
</dbReference>
<dbReference type="EMBL" id="KB706938">
    <property type="protein sequence ID" value="EMR65117.1"/>
    <property type="molecule type" value="Genomic_DNA"/>
</dbReference>
<dbReference type="InterPro" id="IPR000868">
    <property type="entry name" value="Isochorismatase-like_dom"/>
</dbReference>
<evidence type="ECO:0000313" key="5">
    <source>
        <dbReference type="Proteomes" id="UP000012174"/>
    </source>
</evidence>
<name>M7SLS4_EUTLA</name>
<dbReference type="PANTHER" id="PTHR43540:SF9">
    <property type="entry name" value="FAMILY HYDROLASE, PUTATIVE (AFU_ORTHOLOGUE AFUA_2G08700)-RELATED"/>
    <property type="match status" value="1"/>
</dbReference>
<dbReference type="InterPro" id="IPR036380">
    <property type="entry name" value="Isochorismatase-like_sf"/>
</dbReference>
<sequence>MPETDTASSIPIGTPPHQWTYTPSTRTYSLVRQSSQHPPFVFGTTQGPPDISVAVAPELTALVVVDMQNYFLHPTCSDHPAGLAAVGPVLDVVAKCREVGIKVIWLNWGLNETDIATLPAATIHSFRKGFVDPPTADAAVAGTQQQQRPTFGDDMGSDRGHLLMKGSWNAELYGPLKDAAQAQPLDDNILVAKDRVSGFWNGDTEFARELAKHGIKTLLFAGVNTNQCVLGTLLDAYFRGFDCVLLDDCCATTTPGAKEVVGLDVSRLYGFVTDSSAFAKGKVGV</sequence>
<dbReference type="eggNOG" id="ENOG502QTD4">
    <property type="taxonomic scope" value="Eukaryota"/>
</dbReference>